<dbReference type="InterPro" id="IPR052737">
    <property type="entry name" value="Omega-amidase_YafV"/>
</dbReference>
<evidence type="ECO:0000313" key="7">
    <source>
        <dbReference type="EMBL" id="MBD2702689.1"/>
    </source>
</evidence>
<comment type="caution">
    <text evidence="7">The sequence shown here is derived from an EMBL/GenBank/DDBJ whole genome shotgun (WGS) entry which is preliminary data.</text>
</comment>
<organism evidence="7 8">
    <name type="scientific">Spirosoma profusum</name>
    <dbReference type="NCBI Taxonomy" id="2771354"/>
    <lineage>
        <taxon>Bacteria</taxon>
        <taxon>Pseudomonadati</taxon>
        <taxon>Bacteroidota</taxon>
        <taxon>Cytophagia</taxon>
        <taxon>Cytophagales</taxon>
        <taxon>Cytophagaceae</taxon>
        <taxon>Spirosoma</taxon>
    </lineage>
</organism>
<dbReference type="PROSITE" id="PS50263">
    <property type="entry name" value="CN_HYDROLASE"/>
    <property type="match status" value="1"/>
</dbReference>
<dbReference type="SUPFAM" id="SSF56317">
    <property type="entry name" value="Carbon-nitrogen hydrolase"/>
    <property type="match status" value="1"/>
</dbReference>
<dbReference type="Proteomes" id="UP000598820">
    <property type="component" value="Unassembled WGS sequence"/>
</dbReference>
<sequence>MRITLLQANLYWHDPVANRAMLEERIFNLPEPTDLIVLPEMFTTGFTMEASNVAEPMNLTTFRWLKQMAAQTGAVITGSYVAKEGGKYFNRLIWMQPDGQFDTYDKRHLFRMAGEDGIYTAGTRRIIKEWKGWRICPLICYDLRFPIWSRNRMPESTDFAYDLLLYVANWPAARRNAWNTLLQARAIENLSYVVGVNRVGTDGNGHPYSGDSAIIDYKGDVVFRHSDTEIIHQQTLSLDELRSFREKFPANLDADTFTLAL</sequence>
<protein>
    <recommendedName>
        <fullName evidence="5">Omega-amidase YafV</fullName>
        <ecNumber evidence="3">3.5.1.3</ecNumber>
    </recommendedName>
</protein>
<gene>
    <name evidence="7" type="ORF">IC229_18730</name>
</gene>
<reference evidence="7" key="1">
    <citation type="submission" date="2020-09" db="EMBL/GenBank/DDBJ databases">
        <authorList>
            <person name="Kim M.K."/>
        </authorList>
    </citation>
    <scope>NUCLEOTIDE SEQUENCE</scope>
    <source>
        <strain evidence="7">BT702</strain>
    </source>
</reference>
<keyword evidence="2" id="KW-0378">Hydrolase</keyword>
<evidence type="ECO:0000256" key="5">
    <source>
        <dbReference type="ARBA" id="ARBA00072139"/>
    </source>
</evidence>
<dbReference type="Pfam" id="PF00795">
    <property type="entry name" value="CN_hydrolase"/>
    <property type="match status" value="1"/>
</dbReference>
<dbReference type="GO" id="GO:0106008">
    <property type="term" value="F:2-oxoglutaramate amidase activity"/>
    <property type="evidence" value="ECO:0007669"/>
    <property type="project" value="TreeGrafter"/>
</dbReference>
<proteinExistence type="inferred from homology"/>
<name>A0A927ANV6_9BACT</name>
<feature type="domain" description="CN hydrolase" evidence="6">
    <location>
        <begin position="1"/>
        <end position="238"/>
    </location>
</feature>
<dbReference type="InterPro" id="IPR003010">
    <property type="entry name" value="C-N_Hydrolase"/>
</dbReference>
<dbReference type="EMBL" id="JACWZY010000016">
    <property type="protein sequence ID" value="MBD2702689.1"/>
    <property type="molecule type" value="Genomic_DNA"/>
</dbReference>
<dbReference type="AlphaFoldDB" id="A0A927ANV6"/>
<dbReference type="EC" id="3.5.1.3" evidence="3"/>
<evidence type="ECO:0000259" key="6">
    <source>
        <dbReference type="PROSITE" id="PS50263"/>
    </source>
</evidence>
<comment type="catalytic activity">
    <reaction evidence="4">
        <text>a monoamide of a dicarboxylate + H2O = a dicarboxylate + NH4(+)</text>
        <dbReference type="Rhea" id="RHEA:11716"/>
        <dbReference type="ChEBI" id="CHEBI:15377"/>
        <dbReference type="ChEBI" id="CHEBI:28938"/>
        <dbReference type="ChEBI" id="CHEBI:28965"/>
        <dbReference type="ChEBI" id="CHEBI:77450"/>
        <dbReference type="EC" id="3.5.1.3"/>
    </reaction>
</comment>
<accession>A0A927ANV6</accession>
<evidence type="ECO:0000313" key="8">
    <source>
        <dbReference type="Proteomes" id="UP000598820"/>
    </source>
</evidence>
<dbReference type="Gene3D" id="3.60.110.10">
    <property type="entry name" value="Carbon-nitrogen hydrolase"/>
    <property type="match status" value="1"/>
</dbReference>
<dbReference type="PANTHER" id="PTHR47799">
    <property type="entry name" value="OMEGA-AMIDASE YAFV"/>
    <property type="match status" value="1"/>
</dbReference>
<dbReference type="NCBIfam" id="NF007757">
    <property type="entry name" value="PRK10438.1"/>
    <property type="match status" value="1"/>
</dbReference>
<dbReference type="GO" id="GO:0050152">
    <property type="term" value="F:omega-amidase activity"/>
    <property type="evidence" value="ECO:0007669"/>
    <property type="project" value="UniProtKB-EC"/>
</dbReference>
<evidence type="ECO:0000256" key="4">
    <source>
        <dbReference type="ARBA" id="ARBA00052904"/>
    </source>
</evidence>
<evidence type="ECO:0000256" key="1">
    <source>
        <dbReference type="ARBA" id="ARBA00010613"/>
    </source>
</evidence>
<keyword evidence="8" id="KW-1185">Reference proteome</keyword>
<evidence type="ECO:0000256" key="2">
    <source>
        <dbReference type="ARBA" id="ARBA00022801"/>
    </source>
</evidence>
<dbReference type="PANTHER" id="PTHR47799:SF1">
    <property type="entry name" value="OMEGA-AMIDASE YAFV"/>
    <property type="match status" value="1"/>
</dbReference>
<dbReference type="RefSeq" id="WP_190888538.1">
    <property type="nucleotide sequence ID" value="NZ_JACWZY010000016.1"/>
</dbReference>
<dbReference type="CDD" id="cd07575">
    <property type="entry name" value="Xc-1258_like"/>
    <property type="match status" value="1"/>
</dbReference>
<comment type="similarity">
    <text evidence="1">Belongs to the carbon-nitrogen hydrolase superfamily. NIT1/NIT2 family.</text>
</comment>
<dbReference type="InterPro" id="IPR036526">
    <property type="entry name" value="C-N_Hydrolase_sf"/>
</dbReference>
<dbReference type="FunFam" id="3.60.110.10:FF:000004">
    <property type="entry name" value="Carbon-nitrogen hydrolase"/>
    <property type="match status" value="1"/>
</dbReference>
<evidence type="ECO:0000256" key="3">
    <source>
        <dbReference type="ARBA" id="ARBA00039118"/>
    </source>
</evidence>